<accession>A0A417Z0V4</accession>
<proteinExistence type="predicted"/>
<dbReference type="EMBL" id="QWLM01000021">
    <property type="protein sequence ID" value="RHW44006.1"/>
    <property type="molecule type" value="Genomic_DNA"/>
</dbReference>
<feature type="region of interest" description="Disordered" evidence="1">
    <location>
        <begin position="1"/>
        <end position="51"/>
    </location>
</feature>
<evidence type="ECO:0000313" key="3">
    <source>
        <dbReference type="Proteomes" id="UP000285376"/>
    </source>
</evidence>
<sequence length="87" mass="8911">MVGGEDAARPTGPRRVPRHLHATTSDGMPLQQTVNGPAAGGAPRTSAYQRSASSKSVTLRFASTPAMVMSSSGLLLPGHTRAASVAR</sequence>
<comment type="caution">
    <text evidence="2">The sequence shown here is derived from an EMBL/GenBank/DDBJ whole genome shotgun (WGS) entry which is preliminary data.</text>
</comment>
<reference evidence="2 3" key="1">
    <citation type="submission" date="2018-08" db="EMBL/GenBank/DDBJ databases">
        <title>Whole genome sequence analysis of Dermacoccus abyssi bacteria isolated from Deep Mariana trench Micromonospora spp reveals genes involved in the environmental adaptation and production of secondary metabolites.</title>
        <authorList>
            <person name="Abdel-Mageed W.M."/>
            <person name="Lehri B."/>
            <person name="Nouioui I."/>
            <person name="Goodfellow I."/>
            <person name="Jaspars M."/>
            <person name="Karlyshev A."/>
        </authorList>
    </citation>
    <scope>NUCLEOTIDE SEQUENCE [LARGE SCALE GENOMIC DNA]</scope>
    <source>
        <strain evidence="2 3">MT1.1</strain>
    </source>
</reference>
<protein>
    <submittedName>
        <fullName evidence="2">Uncharacterized protein</fullName>
    </submittedName>
</protein>
<name>A0A417Z0V4_9MICO</name>
<organism evidence="2 3">
    <name type="scientific">Dermacoccus abyssi</name>
    <dbReference type="NCBI Taxonomy" id="322596"/>
    <lineage>
        <taxon>Bacteria</taxon>
        <taxon>Bacillati</taxon>
        <taxon>Actinomycetota</taxon>
        <taxon>Actinomycetes</taxon>
        <taxon>Micrococcales</taxon>
        <taxon>Dermacoccaceae</taxon>
        <taxon>Dermacoccus</taxon>
    </lineage>
</organism>
<gene>
    <name evidence="2" type="ORF">D1832_13700</name>
</gene>
<dbReference type="AlphaFoldDB" id="A0A417Z0V4"/>
<dbReference type="Proteomes" id="UP000285376">
    <property type="component" value="Unassembled WGS sequence"/>
</dbReference>
<evidence type="ECO:0000313" key="2">
    <source>
        <dbReference type="EMBL" id="RHW44006.1"/>
    </source>
</evidence>
<feature type="compositionally biased region" description="Polar residues" evidence="1">
    <location>
        <begin position="22"/>
        <end position="35"/>
    </location>
</feature>
<evidence type="ECO:0000256" key="1">
    <source>
        <dbReference type="SAM" id="MobiDB-lite"/>
    </source>
</evidence>